<evidence type="ECO:0000313" key="2">
    <source>
        <dbReference type="Proteomes" id="UP001060085"/>
    </source>
</evidence>
<name>A0ACC0C331_CATRO</name>
<organism evidence="1 2">
    <name type="scientific">Catharanthus roseus</name>
    <name type="common">Madagascar periwinkle</name>
    <name type="synonym">Vinca rosea</name>
    <dbReference type="NCBI Taxonomy" id="4058"/>
    <lineage>
        <taxon>Eukaryota</taxon>
        <taxon>Viridiplantae</taxon>
        <taxon>Streptophyta</taxon>
        <taxon>Embryophyta</taxon>
        <taxon>Tracheophyta</taxon>
        <taxon>Spermatophyta</taxon>
        <taxon>Magnoliopsida</taxon>
        <taxon>eudicotyledons</taxon>
        <taxon>Gunneridae</taxon>
        <taxon>Pentapetalae</taxon>
        <taxon>asterids</taxon>
        <taxon>lamiids</taxon>
        <taxon>Gentianales</taxon>
        <taxon>Apocynaceae</taxon>
        <taxon>Rauvolfioideae</taxon>
        <taxon>Vinceae</taxon>
        <taxon>Catharanthinae</taxon>
        <taxon>Catharanthus</taxon>
    </lineage>
</organism>
<protein>
    <submittedName>
        <fullName evidence="1">Uncharacterized protein</fullName>
    </submittedName>
</protein>
<keyword evidence="2" id="KW-1185">Reference proteome</keyword>
<dbReference type="EMBL" id="CM044702">
    <property type="protein sequence ID" value="KAI5679284.1"/>
    <property type="molecule type" value="Genomic_DNA"/>
</dbReference>
<evidence type="ECO:0000313" key="1">
    <source>
        <dbReference type="EMBL" id="KAI5679284.1"/>
    </source>
</evidence>
<comment type="caution">
    <text evidence="1">The sequence shown here is derived from an EMBL/GenBank/DDBJ whole genome shotgun (WGS) entry which is preliminary data.</text>
</comment>
<sequence length="131" mass="14983">MAGGVAQKLLEKLPNQRCLTIFSNRNPLVPLVTPPILQQSKSENQNLLINPDSGCSTGAESIPRHAFQFYPSFSFEYFLNPVSPCGFCHSQSLKESDESRVMWADSVKKKRKRKMNKHKLRKLRKRIRGHS</sequence>
<proteinExistence type="predicted"/>
<reference evidence="2" key="1">
    <citation type="journal article" date="2023" name="Nat. Plants">
        <title>Single-cell RNA sequencing provides a high-resolution roadmap for understanding the multicellular compartmentation of specialized metabolism.</title>
        <authorList>
            <person name="Sun S."/>
            <person name="Shen X."/>
            <person name="Li Y."/>
            <person name="Li Y."/>
            <person name="Wang S."/>
            <person name="Li R."/>
            <person name="Zhang H."/>
            <person name="Shen G."/>
            <person name="Guo B."/>
            <person name="Wei J."/>
            <person name="Xu J."/>
            <person name="St-Pierre B."/>
            <person name="Chen S."/>
            <person name="Sun C."/>
        </authorList>
    </citation>
    <scope>NUCLEOTIDE SEQUENCE [LARGE SCALE GENOMIC DNA]</scope>
</reference>
<gene>
    <name evidence="1" type="ORF">M9H77_10234</name>
</gene>
<dbReference type="Proteomes" id="UP001060085">
    <property type="component" value="Linkage Group LG02"/>
</dbReference>
<accession>A0ACC0C331</accession>